<sequence>MYLLLLLVLIGRSSIYMLHSLMLIVCMKDKLEYWLKYRVQFMIRTVFPFFHLQSETVTTQIINRRVTHHLPQT</sequence>
<accession>A0A319B0R4</accession>
<gene>
    <name evidence="1" type="ORF">BO88DRAFT_139663</name>
</gene>
<dbReference type="GeneID" id="37206035"/>
<reference evidence="1" key="1">
    <citation type="submission" date="2016-12" db="EMBL/GenBank/DDBJ databases">
        <title>The genomes of Aspergillus section Nigri reveals drivers in fungal speciation.</title>
        <authorList>
            <consortium name="DOE Joint Genome Institute"/>
            <person name="Vesth T.C."/>
            <person name="Nybo J."/>
            <person name="Theobald S."/>
            <person name="Brandl J."/>
            <person name="Frisvad J.C."/>
            <person name="Nielsen K.F."/>
            <person name="Lyhne E.K."/>
            <person name="Kogle M.E."/>
            <person name="Kuo A."/>
            <person name="Riley R."/>
            <person name="Clum A."/>
            <person name="Nolan M."/>
            <person name="Lipzen A."/>
            <person name="Salamov A."/>
            <person name="Henrissat B."/>
            <person name="Wiebenga A."/>
            <person name="De Vries R.P."/>
            <person name="Grigoriev I.V."/>
            <person name="Mortensen U.H."/>
            <person name="Andersen M.R."/>
            <person name="Baker S.E."/>
        </authorList>
    </citation>
    <scope>NUCLEOTIDE SEQUENCE [LARGE SCALE GENOMIC DNA]</scope>
    <source>
        <strain evidence="1">CBS 113365</strain>
    </source>
</reference>
<dbReference type="EMBL" id="KZ821638">
    <property type="protein sequence ID" value="PYH65424.1"/>
    <property type="molecule type" value="Genomic_DNA"/>
</dbReference>
<dbReference type="Proteomes" id="UP000248405">
    <property type="component" value="Unassembled WGS sequence"/>
</dbReference>
<dbReference type="AlphaFoldDB" id="A0A319B0R4"/>
<protein>
    <submittedName>
        <fullName evidence="1">Uncharacterized protein</fullName>
    </submittedName>
</protein>
<evidence type="ECO:0000313" key="1">
    <source>
        <dbReference type="EMBL" id="PYH65424.1"/>
    </source>
</evidence>
<organism evidence="1 2">
    <name type="scientific">Aspergillus vadensis (strain CBS 113365 / IMI 142717 / IBT 24658)</name>
    <dbReference type="NCBI Taxonomy" id="1448311"/>
    <lineage>
        <taxon>Eukaryota</taxon>
        <taxon>Fungi</taxon>
        <taxon>Dikarya</taxon>
        <taxon>Ascomycota</taxon>
        <taxon>Pezizomycotina</taxon>
        <taxon>Eurotiomycetes</taxon>
        <taxon>Eurotiomycetidae</taxon>
        <taxon>Eurotiales</taxon>
        <taxon>Aspergillaceae</taxon>
        <taxon>Aspergillus</taxon>
        <taxon>Aspergillus subgen. Circumdati</taxon>
    </lineage>
</organism>
<name>A0A319B0R4_ASPVC</name>
<dbReference type="RefSeq" id="XP_025559218.1">
    <property type="nucleotide sequence ID" value="XM_025701443.1"/>
</dbReference>
<keyword evidence="2" id="KW-1185">Reference proteome</keyword>
<proteinExistence type="predicted"/>
<evidence type="ECO:0000313" key="2">
    <source>
        <dbReference type="Proteomes" id="UP000248405"/>
    </source>
</evidence>